<feature type="domain" description="CID" evidence="3">
    <location>
        <begin position="1"/>
        <end position="130"/>
    </location>
</feature>
<dbReference type="InterPro" id="IPR048830">
    <property type="entry name" value="PCF11_helical"/>
</dbReference>
<feature type="region of interest" description="Disordered" evidence="2">
    <location>
        <begin position="1825"/>
        <end position="1849"/>
    </location>
</feature>
<sequence length="2178" mass="246502">MEDEVIEEYRSSLKDLTQNSKPLINMLTMLAEDNEHFAPQIVQVIETHLNQVPPNKKLPTMYLIDSIIKNLPKSTYASLFSHNIVSTFCGVFEKVDEKTRQALFKLRQTWGDMFQNRKLYAIDVRVNLLDPAWPITAQAPTEGSIHVNPLFLQAKKEEEDAAAAELFAQEEAESTMEIVNTNPSLSASGLPLPPVIETPLPNDPEEQEALMRQQLIAKQQELLKLQQQRLELELAETRAKLEQQKQLNKDPSSINTTATSLSMSAAVPPASSVASLPPTNAKQSNNQPPSSRDPRSAGRLTTRDPRLANKPPPPGMLLPKEPPHPVGNVPIPQVEKLEPDNVVPQLADNFPHMSLNAIVPPGPPTSSPMPQIPPNFPPQNIIPPGPPMNILPPGAIPPHSVTEGILPPLQGQFVPIQVMPHPVPAFPHPSNLLANQNNQALPNQGPSTERTNNLGMSDVPVDVRNIPPPSSAPKNKPRDNTHARRDPRFAAQRNKHNDNRKKGNEKNVPDTKRDVDSKDKPKDSTKNQSVVPTSSSSASNRRNSPRYSKGGGSSSSRDSKSKQEDDDSRRRKRRDSDEDSRHSNSSDDRRRDAGRSSRSTRSNRDRNWDQDDDRRKRRSRDNSPRRSRDRSPLKSRSPVDKGRGRGRNNSRRPRNTPELQSASLSDKNSVQLKSETPEAGSSKTEETKTAQSDIKKQALSQVKREPGDEMEAYKIPKLSNKKKTEKEVKKDTLKKDDGDDKNNKSSISDKDDKGQKTESDNSKNTKGTKRQDAASKDQDERKLNDKKDIQKNVENLDKDERSSKVPSKREIDQQGCEADQYDQEGPSTSKKPRLEENLQDTKESSALQEDLCDLFGQEDKDYRSMMDVDRRAYPLKSPSHAGWSKYKSDHSHDFSYDIEAQKKRESVVEDVDHRQIKDIDQRSNQSLQDVDLRASLPKPVLRSPNDPRLNRDPYHAGPNPEISPSEKVNIPTALSIDNREEILHQIEKRRLSGELSYEMQKELLLQLTRLDLIQKQQAELKKMQEKAALEEELVNSPHKKPIGSPKGIAEEDKDRPLGYSERLPPVLHQGLDPHIPSDRVLGPHGPPDRYQHSLSGPRMNDHRALLDRQPGLPGPSRGIRGPYKESDRFKAPHNRTPVPDTSSGAQDSVVPRGPPGPASSVEPSYVERTPRDYLDDRPPRDIDNRLLRDVDNRLHRDFPDDRPGRDFPYERPPRDFLNEREPPLNRYDDRHGRGRNYQYEEDRNFRRGSPRDDFNDREQGRRSQKDRDRPRYGDRRDKDREEFTLRDRYGNENRHRIYEDDKDHRQNIRDGPLDHRRDNDPRGNRQFRQGSPVKVDRDQKNKHAPMKNIGDPRWQLLSSRPPDQQEEFVIDGKPYNIQIGQPPKRIPLDGKFIEVFADPNLRAITIDGNVVYKFGDSVRDFKFINKHKVFYHGLPKSVWIDGTLHEIRVDAPPKFFSVGDKKKTIKIDGRDNMIIIDKTEYGPCGGPPRFVFIDDLRCELRFDPPPRHILIDGKLCELKLDRAVPCIIIDGKPHAIRFDGPPRNIIVNDTVYKVPMDKPIKIKIYSRPHFLAFGGPAHEVIFDGKWYEVKFNGPAKDIIVGQRKISVRLEGNPPEVKILEEIDEKHLPSLIDMPIGQPGKMAPVLPGQGIVRPNMPPGERMMHPNVPQGERMMGPNMLQGEMMHPIPSGEMIGPQDQTGFRGPVGGPMLQPPNPRMMDPRFLNSQHVRPDMMHLGPQGQRMGLDLMHQQPNQGQMMPHGQMMPQDQQGMMGMGNMMRPNENVPQVGFGMGMQVPSTMPMQQQPSSGPVDVNSLLQSLLKAGIISKPAEEKEKKEEEESVDEEENSKQKEIQRMLAYKQTKIEEVPDISNFNTNKLKKHYKGVIQKLYAGIQCASCGTRFTGMQTEKYKEHLDWHFRQNKRDKEGTNVAKVRKWYYEIKDWIQYEEIDESDERIQCLRRLMSPAASTQEPVFSIPSGPEITQCPAATGDDEGDVCVICGDPFEQFWDEEAEEWHLRDAIRSDKKTYHPVCYEDAREEGSIADPTPTPTPATAPTVNPLIAAIRQELGEPVGGKIAGVVTVQTGPVRLDIDSDEAEVPTEEEQEQKESADLNKNIKQEPVVKSEPDATSSVTVKTEPSDGVTVKQEPLSQTDVTVKSEIDTSSSLNSQIPPMSQVKTEPS</sequence>
<reference evidence="4 5" key="1">
    <citation type="submission" date="2022-12" db="EMBL/GenBank/DDBJ databases">
        <title>Chromosome-level genome of Tegillarca granosa.</title>
        <authorList>
            <person name="Kim J."/>
        </authorList>
    </citation>
    <scope>NUCLEOTIDE SEQUENCE [LARGE SCALE GENOMIC DNA]</scope>
    <source>
        <strain evidence="4">Teg-2019</strain>
        <tissue evidence="4">Adductor muscle</tissue>
    </source>
</reference>
<dbReference type="PANTHER" id="PTHR15921:SF3">
    <property type="entry name" value="PRE-MRNA CLEAVAGE COMPLEX 2 PROTEIN PCF11"/>
    <property type="match status" value="1"/>
</dbReference>
<dbReference type="SUPFAM" id="SSF48464">
    <property type="entry name" value="ENTH/VHS domain"/>
    <property type="match status" value="1"/>
</dbReference>
<accession>A0ABQ9E1E9</accession>
<feature type="compositionally biased region" description="Basic and acidic residues" evidence="2">
    <location>
        <begin position="476"/>
        <end position="488"/>
    </location>
</feature>
<feature type="compositionally biased region" description="Basic and acidic residues" evidence="2">
    <location>
        <begin position="1826"/>
        <end position="1835"/>
    </location>
</feature>
<dbReference type="Proteomes" id="UP001217089">
    <property type="component" value="Unassembled WGS sequence"/>
</dbReference>
<feature type="compositionally biased region" description="Basic and acidic residues" evidence="2">
    <location>
        <begin position="557"/>
        <end position="595"/>
    </location>
</feature>
<feature type="compositionally biased region" description="Polar residues" evidence="2">
    <location>
        <begin position="657"/>
        <end position="682"/>
    </location>
</feature>
<feature type="compositionally biased region" description="Basic and acidic residues" evidence="2">
    <location>
        <begin position="2103"/>
        <end position="2123"/>
    </location>
</feature>
<dbReference type="PANTHER" id="PTHR15921">
    <property type="entry name" value="PRE-MRNA CLEAVAGE COMPLEX II"/>
    <property type="match status" value="1"/>
</dbReference>
<feature type="compositionally biased region" description="Basic and acidic residues" evidence="2">
    <location>
        <begin position="495"/>
        <end position="525"/>
    </location>
</feature>
<dbReference type="Pfam" id="PF04818">
    <property type="entry name" value="CID"/>
    <property type="match status" value="1"/>
</dbReference>
<feature type="coiled-coil region" evidence="1">
    <location>
        <begin position="215"/>
        <end position="247"/>
    </location>
</feature>
<dbReference type="EMBL" id="JARBDR010000923">
    <property type="protein sequence ID" value="KAJ8297737.1"/>
    <property type="molecule type" value="Genomic_DNA"/>
</dbReference>
<feature type="compositionally biased region" description="Low complexity" evidence="2">
    <location>
        <begin position="529"/>
        <end position="548"/>
    </location>
</feature>
<feature type="compositionally biased region" description="Basic and acidic residues" evidence="2">
    <location>
        <begin position="602"/>
        <end position="643"/>
    </location>
</feature>
<feature type="region of interest" description="Disordered" evidence="2">
    <location>
        <begin position="261"/>
        <end position="328"/>
    </location>
</feature>
<feature type="region of interest" description="Disordered" evidence="2">
    <location>
        <begin position="1031"/>
        <end position="1355"/>
    </location>
</feature>
<evidence type="ECO:0000259" key="3">
    <source>
        <dbReference type="PROSITE" id="PS51391"/>
    </source>
</evidence>
<feature type="compositionally biased region" description="Polar residues" evidence="2">
    <location>
        <begin position="2145"/>
        <end position="2178"/>
    </location>
</feature>
<feature type="compositionally biased region" description="Basic and acidic residues" evidence="2">
    <location>
        <begin position="902"/>
        <end position="921"/>
    </location>
</feature>
<feature type="compositionally biased region" description="Polar residues" evidence="2">
    <location>
        <begin position="445"/>
        <end position="455"/>
    </location>
</feature>
<name>A0ABQ9E1E9_TEGGR</name>
<comment type="caution">
    <text evidence="4">The sequence shown here is derived from an EMBL/GenBank/DDBJ whole genome shotgun (WGS) entry which is preliminary data.</text>
</comment>
<feature type="compositionally biased region" description="Polar residues" evidence="2">
    <location>
        <begin position="280"/>
        <end position="290"/>
    </location>
</feature>
<evidence type="ECO:0000256" key="2">
    <source>
        <dbReference type="SAM" id="MobiDB-lite"/>
    </source>
</evidence>
<dbReference type="SMART" id="SM00582">
    <property type="entry name" value="RPR"/>
    <property type="match status" value="1"/>
</dbReference>
<evidence type="ECO:0000313" key="5">
    <source>
        <dbReference type="Proteomes" id="UP001217089"/>
    </source>
</evidence>
<feature type="compositionally biased region" description="Polar residues" evidence="2">
    <location>
        <begin position="2124"/>
        <end position="2133"/>
    </location>
</feature>
<feature type="compositionally biased region" description="Acidic residues" evidence="2">
    <location>
        <begin position="2089"/>
        <end position="2102"/>
    </location>
</feature>
<feature type="compositionally biased region" description="Low complexity" evidence="2">
    <location>
        <begin position="261"/>
        <end position="278"/>
    </location>
</feature>
<gene>
    <name evidence="4" type="ORF">KUTeg_024268</name>
</gene>
<feature type="region of interest" description="Disordered" evidence="2">
    <location>
        <begin position="427"/>
        <end position="851"/>
    </location>
</feature>
<proteinExistence type="predicted"/>
<keyword evidence="5" id="KW-1185">Reference proteome</keyword>
<feature type="compositionally biased region" description="Basic and acidic residues" evidence="2">
    <location>
        <begin position="832"/>
        <end position="843"/>
    </location>
</feature>
<feature type="compositionally biased region" description="Basic and acidic residues" evidence="2">
    <location>
        <begin position="292"/>
        <end position="307"/>
    </location>
</feature>
<dbReference type="Gene3D" id="1.25.40.90">
    <property type="match status" value="1"/>
</dbReference>
<dbReference type="InterPro" id="IPR008942">
    <property type="entry name" value="ENTH_VHS"/>
</dbReference>
<dbReference type="InterPro" id="IPR047415">
    <property type="entry name" value="Pcf11_CID"/>
</dbReference>
<evidence type="ECO:0000313" key="4">
    <source>
        <dbReference type="EMBL" id="KAJ8297737.1"/>
    </source>
</evidence>
<dbReference type="CDD" id="cd16982">
    <property type="entry name" value="CID_Pcf11"/>
    <property type="match status" value="1"/>
</dbReference>
<organism evidence="4 5">
    <name type="scientific">Tegillarca granosa</name>
    <name type="common">Malaysian cockle</name>
    <name type="synonym">Anadara granosa</name>
    <dbReference type="NCBI Taxonomy" id="220873"/>
    <lineage>
        <taxon>Eukaryota</taxon>
        <taxon>Metazoa</taxon>
        <taxon>Spiralia</taxon>
        <taxon>Lophotrochozoa</taxon>
        <taxon>Mollusca</taxon>
        <taxon>Bivalvia</taxon>
        <taxon>Autobranchia</taxon>
        <taxon>Pteriomorphia</taxon>
        <taxon>Arcoida</taxon>
        <taxon>Arcoidea</taxon>
        <taxon>Arcidae</taxon>
        <taxon>Tegillarca</taxon>
    </lineage>
</organism>
<dbReference type="InterPro" id="IPR045154">
    <property type="entry name" value="PCF11-like"/>
</dbReference>
<dbReference type="Pfam" id="PF23228">
    <property type="entry name" value="zf_PCFS4"/>
    <property type="match status" value="1"/>
</dbReference>
<feature type="compositionally biased region" description="Basic and acidic residues" evidence="2">
    <location>
        <begin position="722"/>
        <end position="812"/>
    </location>
</feature>
<dbReference type="Pfam" id="PF20845">
    <property type="entry name" value="Pcf11_helical"/>
    <property type="match status" value="1"/>
</dbReference>
<evidence type="ECO:0000256" key="1">
    <source>
        <dbReference type="SAM" id="Coils"/>
    </source>
</evidence>
<feature type="compositionally biased region" description="Basic and acidic residues" evidence="2">
    <location>
        <begin position="1238"/>
        <end position="1323"/>
    </location>
</feature>
<dbReference type="InterPro" id="IPR006569">
    <property type="entry name" value="CID_dom"/>
</dbReference>
<feature type="region of interest" description="Disordered" evidence="2">
    <location>
        <begin position="2085"/>
        <end position="2178"/>
    </location>
</feature>
<feature type="compositionally biased region" description="Low complexity" evidence="2">
    <location>
        <begin position="431"/>
        <end position="444"/>
    </location>
</feature>
<feature type="compositionally biased region" description="Basic and acidic residues" evidence="2">
    <location>
        <begin position="1168"/>
        <end position="1231"/>
    </location>
</feature>
<dbReference type="PROSITE" id="PS51391">
    <property type="entry name" value="CID"/>
    <property type="match status" value="1"/>
</dbReference>
<feature type="compositionally biased region" description="Basic and acidic residues" evidence="2">
    <location>
        <begin position="683"/>
        <end position="714"/>
    </location>
</feature>
<protein>
    <recommendedName>
        <fullName evidence="3">CID domain-containing protein</fullName>
    </recommendedName>
</protein>
<feature type="compositionally biased region" description="Basic residues" evidence="2">
    <location>
        <begin position="644"/>
        <end position="654"/>
    </location>
</feature>
<keyword evidence="1" id="KW-0175">Coiled coil</keyword>
<dbReference type="InterPro" id="IPR057242">
    <property type="entry name" value="PCFS4-like"/>
</dbReference>
<feature type="region of interest" description="Disordered" evidence="2">
    <location>
        <begin position="902"/>
        <end position="968"/>
    </location>
</feature>